<evidence type="ECO:0000256" key="1">
    <source>
        <dbReference type="ARBA" id="ARBA00012513"/>
    </source>
</evidence>
<comment type="catalytic activity">
    <reaction evidence="7">
        <text>L-threonyl-[protein] + ATP = O-phospho-L-threonyl-[protein] + ADP + H(+)</text>
        <dbReference type="Rhea" id="RHEA:46608"/>
        <dbReference type="Rhea" id="RHEA-COMP:11060"/>
        <dbReference type="Rhea" id="RHEA-COMP:11605"/>
        <dbReference type="ChEBI" id="CHEBI:15378"/>
        <dbReference type="ChEBI" id="CHEBI:30013"/>
        <dbReference type="ChEBI" id="CHEBI:30616"/>
        <dbReference type="ChEBI" id="CHEBI:61977"/>
        <dbReference type="ChEBI" id="CHEBI:456216"/>
        <dbReference type="EC" id="2.7.11.1"/>
    </reaction>
</comment>
<dbReference type="PANTHER" id="PTHR24361">
    <property type="entry name" value="MITOGEN-ACTIVATED KINASE KINASE KINASE"/>
    <property type="match status" value="1"/>
</dbReference>
<gene>
    <name evidence="11" type="ORF">AK830_g5834</name>
</gene>
<dbReference type="SUPFAM" id="SSF56112">
    <property type="entry name" value="Protein kinase-like (PK-like)"/>
    <property type="match status" value="1"/>
</dbReference>
<feature type="region of interest" description="Disordered" evidence="9">
    <location>
        <begin position="1"/>
        <end position="23"/>
    </location>
</feature>
<keyword evidence="3" id="KW-0808">Transferase</keyword>
<name>A0A0P7BDP8_9HYPO</name>
<dbReference type="SMART" id="SM00220">
    <property type="entry name" value="S_TKc"/>
    <property type="match status" value="1"/>
</dbReference>
<evidence type="ECO:0000256" key="2">
    <source>
        <dbReference type="ARBA" id="ARBA00022527"/>
    </source>
</evidence>
<comment type="catalytic activity">
    <reaction evidence="8">
        <text>L-seryl-[protein] + ATP = O-phospho-L-seryl-[protein] + ADP + H(+)</text>
        <dbReference type="Rhea" id="RHEA:17989"/>
        <dbReference type="Rhea" id="RHEA-COMP:9863"/>
        <dbReference type="Rhea" id="RHEA-COMP:11604"/>
        <dbReference type="ChEBI" id="CHEBI:15378"/>
        <dbReference type="ChEBI" id="CHEBI:29999"/>
        <dbReference type="ChEBI" id="CHEBI:30616"/>
        <dbReference type="ChEBI" id="CHEBI:83421"/>
        <dbReference type="ChEBI" id="CHEBI:456216"/>
        <dbReference type="EC" id="2.7.11.1"/>
    </reaction>
</comment>
<protein>
    <recommendedName>
        <fullName evidence="1">non-specific serine/threonine protein kinase</fullName>
        <ecNumber evidence="1">2.7.11.1</ecNumber>
    </recommendedName>
</protein>
<dbReference type="EMBL" id="LKCW01000077">
    <property type="protein sequence ID" value="KPM40739.1"/>
    <property type="molecule type" value="Genomic_DNA"/>
</dbReference>
<evidence type="ECO:0000256" key="7">
    <source>
        <dbReference type="ARBA" id="ARBA00047899"/>
    </source>
</evidence>
<evidence type="ECO:0000313" key="12">
    <source>
        <dbReference type="Proteomes" id="UP000050424"/>
    </source>
</evidence>
<dbReference type="Gene3D" id="1.10.510.10">
    <property type="entry name" value="Transferase(Phosphotransferase) domain 1"/>
    <property type="match status" value="1"/>
</dbReference>
<evidence type="ECO:0000256" key="8">
    <source>
        <dbReference type="ARBA" id="ARBA00048679"/>
    </source>
</evidence>
<dbReference type="InterPro" id="IPR000719">
    <property type="entry name" value="Prot_kinase_dom"/>
</dbReference>
<evidence type="ECO:0000256" key="5">
    <source>
        <dbReference type="ARBA" id="ARBA00022777"/>
    </source>
</evidence>
<keyword evidence="4" id="KW-0547">Nucleotide-binding</keyword>
<feature type="domain" description="Protein kinase" evidence="10">
    <location>
        <begin position="282"/>
        <end position="544"/>
    </location>
</feature>
<keyword evidence="6" id="KW-0067">ATP-binding</keyword>
<dbReference type="AlphaFoldDB" id="A0A0P7BDP8"/>
<evidence type="ECO:0000256" key="3">
    <source>
        <dbReference type="ARBA" id="ARBA00022679"/>
    </source>
</evidence>
<keyword evidence="2" id="KW-0723">Serine/threonine-protein kinase</keyword>
<dbReference type="InterPro" id="IPR053235">
    <property type="entry name" value="Ser_Thr_kinase"/>
</dbReference>
<evidence type="ECO:0000256" key="9">
    <source>
        <dbReference type="SAM" id="MobiDB-lite"/>
    </source>
</evidence>
<evidence type="ECO:0000313" key="11">
    <source>
        <dbReference type="EMBL" id="KPM40739.1"/>
    </source>
</evidence>
<evidence type="ECO:0000256" key="6">
    <source>
        <dbReference type="ARBA" id="ARBA00022840"/>
    </source>
</evidence>
<reference evidence="11 12" key="1">
    <citation type="submission" date="2015-09" db="EMBL/GenBank/DDBJ databases">
        <title>Draft genome of a European isolate of the apple canker pathogen Neonectria ditissima.</title>
        <authorList>
            <person name="Gomez-Cortecero A."/>
            <person name="Harrison R.J."/>
            <person name="Armitage A.D."/>
        </authorList>
    </citation>
    <scope>NUCLEOTIDE SEQUENCE [LARGE SCALE GENOMIC DNA]</scope>
    <source>
        <strain evidence="11 12">R09/05</strain>
    </source>
</reference>
<dbReference type="STRING" id="78410.A0A0P7BDP8"/>
<sequence length="564" mass="62478">MASSPTSSQATNEDPTGPISSASQATLTITPHNAEARLAFSEVADWVIERSQGGQDDEKDQARTQASNFMWTSPRHIRDAEVGTLIAQIRTGYLSSSSPSSSFSLYDNPKTISSPADTAEAQSAVGKYIRTGSYFVDLTHPPTNVFRGWIAGRRTSSGSPDEFVLCLENTALLGIRQHHALFQVHQTGRIALRKLSDRGIVEVDGDALQPREVRVLNKHSSFVRLGQLKYEVAYSRFSMTEEHTAILGRYIQTLYRQPSPPDLSFTPTPAAGNTIQVGQWTLTTAGTVGTGGEGRVSVGVNNVGEVVALKRISVSKNGFAPKRRQCTLETLTHLADTANNDRIVRLREVITDDPKANNASADMWPRLVLTVIVSLLEALDFLHSNGWIHGDIKPPNIGVHHWDPEKASVVLLDIEDAIHAPQGYALPLPGCTGTVGWLSPERELQQFNFSTDVWAVGVTALWMLHGRHPWQLSINPWRRGQEFENKRQLFHRQYEDVTGWIANSNPKAMGKAILQMIRHPFAHTEEQRSQRPGCREILNILRALDGKREVTDGPPSKRSRTDMQ</sequence>
<comment type="caution">
    <text evidence="11">The sequence shown here is derived from an EMBL/GenBank/DDBJ whole genome shotgun (WGS) entry which is preliminary data.</text>
</comment>
<dbReference type="InterPro" id="IPR011009">
    <property type="entry name" value="Kinase-like_dom_sf"/>
</dbReference>
<keyword evidence="12" id="KW-1185">Reference proteome</keyword>
<dbReference type="PANTHER" id="PTHR24361:SF433">
    <property type="entry name" value="PROTEIN KINASE DOMAIN-CONTAINING PROTEIN"/>
    <property type="match status" value="1"/>
</dbReference>
<dbReference type="OrthoDB" id="5979581at2759"/>
<dbReference type="GO" id="GO:0004674">
    <property type="term" value="F:protein serine/threonine kinase activity"/>
    <property type="evidence" value="ECO:0007669"/>
    <property type="project" value="UniProtKB-KW"/>
</dbReference>
<dbReference type="Proteomes" id="UP000050424">
    <property type="component" value="Unassembled WGS sequence"/>
</dbReference>
<dbReference type="PROSITE" id="PS50011">
    <property type="entry name" value="PROTEIN_KINASE_DOM"/>
    <property type="match status" value="1"/>
</dbReference>
<organism evidence="11 12">
    <name type="scientific">Neonectria ditissima</name>
    <dbReference type="NCBI Taxonomy" id="78410"/>
    <lineage>
        <taxon>Eukaryota</taxon>
        <taxon>Fungi</taxon>
        <taxon>Dikarya</taxon>
        <taxon>Ascomycota</taxon>
        <taxon>Pezizomycotina</taxon>
        <taxon>Sordariomycetes</taxon>
        <taxon>Hypocreomycetidae</taxon>
        <taxon>Hypocreales</taxon>
        <taxon>Nectriaceae</taxon>
        <taxon>Neonectria</taxon>
    </lineage>
</organism>
<accession>A0A0P7BDP8</accession>
<dbReference type="GO" id="GO:0005524">
    <property type="term" value="F:ATP binding"/>
    <property type="evidence" value="ECO:0007669"/>
    <property type="project" value="UniProtKB-KW"/>
</dbReference>
<evidence type="ECO:0000256" key="4">
    <source>
        <dbReference type="ARBA" id="ARBA00022741"/>
    </source>
</evidence>
<evidence type="ECO:0000259" key="10">
    <source>
        <dbReference type="PROSITE" id="PS50011"/>
    </source>
</evidence>
<dbReference type="EC" id="2.7.11.1" evidence="1"/>
<proteinExistence type="predicted"/>
<dbReference type="GO" id="GO:0005737">
    <property type="term" value="C:cytoplasm"/>
    <property type="evidence" value="ECO:0007669"/>
    <property type="project" value="TreeGrafter"/>
</dbReference>
<dbReference type="Pfam" id="PF00069">
    <property type="entry name" value="Pkinase"/>
    <property type="match status" value="1"/>
</dbReference>
<keyword evidence="5" id="KW-0418">Kinase</keyword>